<dbReference type="STRING" id="155974.SAMN04487818_101156"/>
<dbReference type="Gene3D" id="1.10.1200.10">
    <property type="entry name" value="ACP-like"/>
    <property type="match status" value="1"/>
</dbReference>
<keyword evidence="3" id="KW-1185">Reference proteome</keyword>
<dbReference type="PROSITE" id="PS50075">
    <property type="entry name" value="CARRIER"/>
    <property type="match status" value="1"/>
</dbReference>
<organism evidence="2 3">
    <name type="scientific">Actinokineospora terrae</name>
    <dbReference type="NCBI Taxonomy" id="155974"/>
    <lineage>
        <taxon>Bacteria</taxon>
        <taxon>Bacillati</taxon>
        <taxon>Actinomycetota</taxon>
        <taxon>Actinomycetes</taxon>
        <taxon>Pseudonocardiales</taxon>
        <taxon>Pseudonocardiaceae</taxon>
        <taxon>Actinokineospora</taxon>
    </lineage>
</organism>
<proteinExistence type="predicted"/>
<sequence>MALFEEVAGILREVVGPCGGCPPEITPNATLEGDLRFDSLDLVRVDAALSAHLGTEVGLAEHVRGLDLDAISTFTVEQVVEQVTNRVWDGAARA</sequence>
<dbReference type="RefSeq" id="WP_143073289.1">
    <property type="nucleotide sequence ID" value="NZ_FOGI01000001.1"/>
</dbReference>
<reference evidence="3" key="1">
    <citation type="submission" date="2016-10" db="EMBL/GenBank/DDBJ databases">
        <authorList>
            <person name="Varghese N."/>
            <person name="Submissions S."/>
        </authorList>
    </citation>
    <scope>NUCLEOTIDE SEQUENCE [LARGE SCALE GENOMIC DNA]</scope>
    <source>
        <strain evidence="3">DSM 44260</strain>
    </source>
</reference>
<dbReference type="Pfam" id="PF00550">
    <property type="entry name" value="PP-binding"/>
    <property type="match status" value="1"/>
</dbReference>
<dbReference type="SUPFAM" id="SSF47336">
    <property type="entry name" value="ACP-like"/>
    <property type="match status" value="1"/>
</dbReference>
<dbReference type="AlphaFoldDB" id="A0A1H9KG46"/>
<protein>
    <submittedName>
        <fullName evidence="2">Phosphopantetheine attachment site</fullName>
    </submittedName>
</protein>
<evidence type="ECO:0000313" key="2">
    <source>
        <dbReference type="EMBL" id="SEQ97813.1"/>
    </source>
</evidence>
<feature type="domain" description="Carrier" evidence="1">
    <location>
        <begin position="1"/>
        <end position="87"/>
    </location>
</feature>
<dbReference type="EMBL" id="FOGI01000001">
    <property type="protein sequence ID" value="SEQ97813.1"/>
    <property type="molecule type" value="Genomic_DNA"/>
</dbReference>
<dbReference type="InterPro" id="IPR009081">
    <property type="entry name" value="PP-bd_ACP"/>
</dbReference>
<name>A0A1H9KG46_9PSEU</name>
<evidence type="ECO:0000259" key="1">
    <source>
        <dbReference type="PROSITE" id="PS50075"/>
    </source>
</evidence>
<evidence type="ECO:0000313" key="3">
    <source>
        <dbReference type="Proteomes" id="UP000199051"/>
    </source>
</evidence>
<dbReference type="InterPro" id="IPR036736">
    <property type="entry name" value="ACP-like_sf"/>
</dbReference>
<gene>
    <name evidence="2" type="ORF">SAMN04487818_101156</name>
</gene>
<dbReference type="Proteomes" id="UP000199051">
    <property type="component" value="Unassembled WGS sequence"/>
</dbReference>
<accession>A0A1H9KG46</accession>